<name>A0A4R6IQN8_9SPHI</name>
<dbReference type="EMBL" id="SNWM01000001">
    <property type="protein sequence ID" value="TDO24670.1"/>
    <property type="molecule type" value="Genomic_DNA"/>
</dbReference>
<reference evidence="1 2" key="1">
    <citation type="submission" date="2019-03" db="EMBL/GenBank/DDBJ databases">
        <title>Genomic Encyclopedia of Archaeal and Bacterial Type Strains, Phase II (KMG-II): from individual species to whole genera.</title>
        <authorList>
            <person name="Goeker M."/>
        </authorList>
    </citation>
    <scope>NUCLEOTIDE SEQUENCE [LARGE SCALE GENOMIC DNA]</scope>
    <source>
        <strain evidence="1 2">DSM 19034</strain>
    </source>
</reference>
<dbReference type="Proteomes" id="UP000295499">
    <property type="component" value="Unassembled WGS sequence"/>
</dbReference>
<proteinExistence type="predicted"/>
<dbReference type="AlphaFoldDB" id="A0A4R6IQN8"/>
<accession>A0A4R6IQN8</accession>
<evidence type="ECO:0000313" key="1">
    <source>
        <dbReference type="EMBL" id="TDO24670.1"/>
    </source>
</evidence>
<evidence type="ECO:0000313" key="2">
    <source>
        <dbReference type="Proteomes" id="UP000295499"/>
    </source>
</evidence>
<organism evidence="1 2">
    <name type="scientific">Pedobacter duraquae</name>
    <dbReference type="NCBI Taxonomy" id="425511"/>
    <lineage>
        <taxon>Bacteria</taxon>
        <taxon>Pseudomonadati</taxon>
        <taxon>Bacteroidota</taxon>
        <taxon>Sphingobacteriia</taxon>
        <taxon>Sphingobacteriales</taxon>
        <taxon>Sphingobacteriaceae</taxon>
        <taxon>Pedobacter</taxon>
    </lineage>
</organism>
<comment type="caution">
    <text evidence="1">The sequence shown here is derived from an EMBL/GenBank/DDBJ whole genome shotgun (WGS) entry which is preliminary data.</text>
</comment>
<protein>
    <submittedName>
        <fullName evidence="1">Uncharacterized protein</fullName>
    </submittedName>
</protein>
<keyword evidence="2" id="KW-1185">Reference proteome</keyword>
<sequence>MNSASDFKRKAVENGMKTPFNKIRRGVFFPGKPLKPLLNIF</sequence>
<gene>
    <name evidence="1" type="ORF">CLV32_0963</name>
</gene>